<feature type="region of interest" description="Disordered" evidence="1">
    <location>
        <begin position="204"/>
        <end position="256"/>
    </location>
</feature>
<comment type="caution">
    <text evidence="2">The sequence shown here is derived from an EMBL/GenBank/DDBJ whole genome shotgun (WGS) entry which is preliminary data.</text>
</comment>
<gene>
    <name evidence="2" type="ORF">H9751_08015</name>
</gene>
<accession>A0A9D2QE10</accession>
<dbReference type="Proteomes" id="UP000823858">
    <property type="component" value="Unassembled WGS sequence"/>
</dbReference>
<organism evidence="2 3">
    <name type="scientific">Candidatus Corynebacterium faecigallinarum</name>
    <dbReference type="NCBI Taxonomy" id="2838528"/>
    <lineage>
        <taxon>Bacteria</taxon>
        <taxon>Bacillati</taxon>
        <taxon>Actinomycetota</taxon>
        <taxon>Actinomycetes</taxon>
        <taxon>Mycobacteriales</taxon>
        <taxon>Corynebacteriaceae</taxon>
        <taxon>Corynebacterium</taxon>
    </lineage>
</organism>
<feature type="compositionally biased region" description="Basic and acidic residues" evidence="1">
    <location>
        <begin position="216"/>
        <end position="232"/>
    </location>
</feature>
<protein>
    <submittedName>
        <fullName evidence="2">Uncharacterized protein</fullName>
    </submittedName>
</protein>
<proteinExistence type="predicted"/>
<reference evidence="2" key="2">
    <citation type="submission" date="2021-04" db="EMBL/GenBank/DDBJ databases">
        <authorList>
            <person name="Gilroy R."/>
        </authorList>
    </citation>
    <scope>NUCLEOTIDE SEQUENCE</scope>
    <source>
        <strain evidence="2">ChiHjej13B12-4958</strain>
    </source>
</reference>
<reference evidence="2" key="1">
    <citation type="journal article" date="2021" name="PeerJ">
        <title>Extensive microbial diversity within the chicken gut microbiome revealed by metagenomics and culture.</title>
        <authorList>
            <person name="Gilroy R."/>
            <person name="Ravi A."/>
            <person name="Getino M."/>
            <person name="Pursley I."/>
            <person name="Horton D.L."/>
            <person name="Alikhan N.F."/>
            <person name="Baker D."/>
            <person name="Gharbi K."/>
            <person name="Hall N."/>
            <person name="Watson M."/>
            <person name="Adriaenssens E.M."/>
            <person name="Foster-Nyarko E."/>
            <person name="Jarju S."/>
            <person name="Secka A."/>
            <person name="Antonio M."/>
            <person name="Oren A."/>
            <person name="Chaudhuri R.R."/>
            <person name="La Ragione R."/>
            <person name="Hildebrand F."/>
            <person name="Pallen M.J."/>
        </authorList>
    </citation>
    <scope>NUCLEOTIDE SEQUENCE</scope>
    <source>
        <strain evidence="2">ChiHjej13B12-4958</strain>
    </source>
</reference>
<name>A0A9D2QE10_9CORY</name>
<evidence type="ECO:0000256" key="1">
    <source>
        <dbReference type="SAM" id="MobiDB-lite"/>
    </source>
</evidence>
<evidence type="ECO:0000313" key="3">
    <source>
        <dbReference type="Proteomes" id="UP000823858"/>
    </source>
</evidence>
<dbReference type="EMBL" id="DWVP01000019">
    <property type="protein sequence ID" value="HJC85473.1"/>
    <property type="molecule type" value="Genomic_DNA"/>
</dbReference>
<dbReference type="AlphaFoldDB" id="A0A9D2QE10"/>
<evidence type="ECO:0000313" key="2">
    <source>
        <dbReference type="EMBL" id="HJC85473.1"/>
    </source>
</evidence>
<sequence length="434" mass="47029">MADNGIVTLELETTAGTFYTLWAPGWVSRGEEWQAFLGDDTGVFGFSSPAELLAHIESSSNHDLVDHPRWQAFLEGAESKVTPKAAGKVSFVELPNNLAGRASFENTRTVSNAFKVLRSFGTVCGIQRVNRWFHAYSLLANVSRGPDHYAGENGLNEWSSIGYTVVDNWADLVDAVDENIVTPEVDADAVAAAQERIDAVAKAEQDAAEAAAEASKNTDDNGSGREAGKDSGSDSDSDAASGADADDADPYDSTPWGTAGIDPIRITIDGTTVYTLRCYIGDRQPVFLGRLGEIHTFPSSRSMVRWMIDAKDHDLAEMETWGDLVTLANAGELEVTVHQSNVYGFTGLRDDISTGIDSVDTDQLSRAYELLADAADWAKDDGVNKVLLAYPRLQDYIAYILGSPSQGTPSAPFDEESEGWGQLETKLTERFTKF</sequence>